<organism evidence="1">
    <name type="scientific">Attheya septentrionalis</name>
    <dbReference type="NCBI Taxonomy" id="420275"/>
    <lineage>
        <taxon>Eukaryota</taxon>
        <taxon>Sar</taxon>
        <taxon>Stramenopiles</taxon>
        <taxon>Ochrophyta</taxon>
        <taxon>Bacillariophyta</taxon>
        <taxon>Coscinodiscophyceae</taxon>
        <taxon>Chaetocerotophycidae</taxon>
        <taxon>Chaetocerotales</taxon>
        <taxon>Attheyaceae</taxon>
        <taxon>Attheya</taxon>
    </lineage>
</organism>
<dbReference type="AlphaFoldDB" id="A0A7S2XPS7"/>
<reference evidence="1" key="1">
    <citation type="submission" date="2021-01" db="EMBL/GenBank/DDBJ databases">
        <authorList>
            <person name="Corre E."/>
            <person name="Pelletier E."/>
            <person name="Niang G."/>
            <person name="Scheremetjew M."/>
            <person name="Finn R."/>
            <person name="Kale V."/>
            <person name="Holt S."/>
            <person name="Cochrane G."/>
            <person name="Meng A."/>
            <person name="Brown T."/>
            <person name="Cohen L."/>
        </authorList>
    </citation>
    <scope>NUCLEOTIDE SEQUENCE</scope>
    <source>
        <strain evidence="1">CCMP2084</strain>
    </source>
</reference>
<gene>
    <name evidence="1" type="ORF">ASEP1449_LOCUS11909</name>
</gene>
<proteinExistence type="predicted"/>
<evidence type="ECO:0000313" key="1">
    <source>
        <dbReference type="EMBL" id="CAD9820076.1"/>
    </source>
</evidence>
<name>A0A7S2XPS7_9STRA</name>
<protein>
    <submittedName>
        <fullName evidence="1">Uncharacterized protein</fullName>
    </submittedName>
</protein>
<accession>A0A7S2XPS7</accession>
<sequence>MPSDVASRVCRLCEDINFPIIPNKVILYGGEGQYCGYAEYFHNFQDNIFDSCSAFQEAHSSECCIASSLSPSIVASTSPTTSLSPTAGPSLTPSATSVVRAMSGGKPQTRFNKGLATFVILGSLVALLL</sequence>
<dbReference type="EMBL" id="HBHQ01017792">
    <property type="protein sequence ID" value="CAD9820076.1"/>
    <property type="molecule type" value="Transcribed_RNA"/>
</dbReference>